<dbReference type="EMBL" id="CDHK01000010">
    <property type="protein sequence ID" value="CEJ61195.1"/>
    <property type="molecule type" value="Genomic_DNA"/>
</dbReference>
<evidence type="ECO:0000313" key="4">
    <source>
        <dbReference type="Proteomes" id="UP000042958"/>
    </source>
</evidence>
<feature type="compositionally biased region" description="Basic and acidic residues" evidence="1">
    <location>
        <begin position="147"/>
        <end position="158"/>
    </location>
</feature>
<evidence type="ECO:0000313" key="3">
    <source>
        <dbReference type="EMBL" id="CEJ61195.1"/>
    </source>
</evidence>
<proteinExistence type="predicted"/>
<evidence type="ECO:0000259" key="2">
    <source>
        <dbReference type="Pfam" id="PF03184"/>
    </source>
</evidence>
<dbReference type="OrthoDB" id="4357141at2759"/>
<gene>
    <name evidence="3" type="ORF">PMG11_09733</name>
</gene>
<name>A0A0F7U0M0_PENBI</name>
<accession>A0A0F7U0M0</accession>
<dbReference type="Pfam" id="PF03184">
    <property type="entry name" value="DDE_1"/>
    <property type="match status" value="1"/>
</dbReference>
<feature type="domain" description="DDE-1" evidence="2">
    <location>
        <begin position="324"/>
        <end position="482"/>
    </location>
</feature>
<keyword evidence="4" id="KW-1185">Reference proteome</keyword>
<feature type="region of interest" description="Disordered" evidence="1">
    <location>
        <begin position="39"/>
        <end position="170"/>
    </location>
</feature>
<dbReference type="AlphaFoldDB" id="A0A0F7U0M0"/>
<feature type="region of interest" description="Disordered" evidence="1">
    <location>
        <begin position="517"/>
        <end position="602"/>
    </location>
</feature>
<dbReference type="STRING" id="104259.A0A0F7U0M0"/>
<dbReference type="InterPro" id="IPR004875">
    <property type="entry name" value="DDE_SF_endonuclease_dom"/>
</dbReference>
<sequence>MGITRSDVEIHESVREIIKRDRRVMQLFDSVQIPNIPNGTGGYGITLRTPAPAPDSSPSKERRTMPRAHTSKKAMADPSAPKKVTITESMSRKNQARRRSATENPNRSRIRRDLTSSAIAIASQRQGQTRTEQNNQNSNNSIVSRDNQSREETRDKQGRSKAPRSKVPCTIKRVPNTLSQEQAKRAMLWHRRWIKFRFPVPRMTIFDDITNSYLKLVEKVEVTFLRARPRSIYSYDSNLEFRREMESAREFQITKEDSETIKSRLRQFPATFQSDFELLGIPEERVFILTDLALLMTTSGWNKRLIVPRPLTVNGQRLEPRHLALVIRCAPHVGAPLPPCITFKVGRIEKSQDTFDDTPVCFSLDGWAEPLHLLDWLERVFDPKTNPTGAVGKEAPRRLMLIDGYRFPISPEFFITCWLKNIFCVCITRHGAPYFNPLNHGVFACIEGLYADWIVAQVEAEGDELAGFKAEPREFAAAISKFMKHSTVKKAIALGWRKTCLFRAQDQKTICNLIDNNGAPEPTMTSSSMRNKSRLRPQTPPQRTVLNLISPEPSERTLESIPASQTQRAQCDDDGLDGFISEDTNKSQNEEYMPSQEGDFESAEELPYDDFLLNSIPDYFHAEEDETIGRDAEISSNAAEPLNPQTHDLSVTPELNNVIDDEDSKWCRSQKRKMLKRLDSLVDATSPKTKKRCKSKVMEAYKEMSAAYSALERLLAARFVCSGHKAQDPSPLLPVSNSNKSNSEKVGEDVESNVDHAAGNDRSSSRRI</sequence>
<dbReference type="Proteomes" id="UP000042958">
    <property type="component" value="Unassembled WGS sequence"/>
</dbReference>
<dbReference type="GO" id="GO:0003676">
    <property type="term" value="F:nucleic acid binding"/>
    <property type="evidence" value="ECO:0007669"/>
    <property type="project" value="InterPro"/>
</dbReference>
<protein>
    <recommendedName>
        <fullName evidence="2">DDE-1 domain-containing protein</fullName>
    </recommendedName>
</protein>
<feature type="compositionally biased region" description="Polar residues" evidence="1">
    <location>
        <begin position="115"/>
        <end position="132"/>
    </location>
</feature>
<evidence type="ECO:0000256" key="1">
    <source>
        <dbReference type="SAM" id="MobiDB-lite"/>
    </source>
</evidence>
<organism evidence="3 4">
    <name type="scientific">Penicillium brasilianum</name>
    <dbReference type="NCBI Taxonomy" id="104259"/>
    <lineage>
        <taxon>Eukaryota</taxon>
        <taxon>Fungi</taxon>
        <taxon>Dikarya</taxon>
        <taxon>Ascomycota</taxon>
        <taxon>Pezizomycotina</taxon>
        <taxon>Eurotiomycetes</taxon>
        <taxon>Eurotiomycetidae</taxon>
        <taxon>Eurotiales</taxon>
        <taxon>Aspergillaceae</taxon>
        <taxon>Penicillium</taxon>
    </lineage>
</organism>
<feature type="region of interest" description="Disordered" evidence="1">
    <location>
        <begin position="726"/>
        <end position="768"/>
    </location>
</feature>
<reference evidence="4" key="1">
    <citation type="journal article" date="2015" name="Genome Announc.">
        <title>Draft genome sequence of the fungus Penicillium brasilianum MG11.</title>
        <authorList>
            <person name="Horn F."/>
            <person name="Linde J."/>
            <person name="Mattern D.J."/>
            <person name="Walther G."/>
            <person name="Guthke R."/>
            <person name="Brakhage A.A."/>
            <person name="Valiante V."/>
        </authorList>
    </citation>
    <scope>NUCLEOTIDE SEQUENCE [LARGE SCALE GENOMIC DNA]</scope>
    <source>
        <strain evidence="4">MG11</strain>
    </source>
</reference>